<proteinExistence type="inferred from homology"/>
<dbReference type="RefSeq" id="XP_033819560.1">
    <property type="nucleotide sequence ID" value="XM_033963669.1"/>
</dbReference>
<dbReference type="KEGG" id="gsh:117369295"/>
<keyword evidence="3" id="KW-1185">Reference proteome</keyword>
<protein>
    <submittedName>
        <fullName evidence="4">Uncharacterized protein LOC117369295 isoform X1</fullName>
    </submittedName>
</protein>
<dbReference type="PANTHER" id="PTHR13602">
    <property type="entry name" value="UPF0488 PROTEIN C8ORF33"/>
    <property type="match status" value="1"/>
</dbReference>
<name>A0A6P8SKK7_GEOSA</name>
<comment type="similarity">
    <text evidence="1">Belongs to the UPF0488 family.</text>
</comment>
<dbReference type="GeneID" id="117369295"/>
<dbReference type="AlphaFoldDB" id="A0A6P8SKK7"/>
<dbReference type="PANTHER" id="PTHR13602:SF2">
    <property type="entry name" value="UPF0488 PROTEIN C8ORF33"/>
    <property type="match status" value="1"/>
</dbReference>
<dbReference type="Proteomes" id="UP000515159">
    <property type="component" value="Chromosome 11"/>
</dbReference>
<evidence type="ECO:0000313" key="4">
    <source>
        <dbReference type="RefSeq" id="XP_033819560.1"/>
    </source>
</evidence>
<dbReference type="InterPro" id="IPR029274">
    <property type="entry name" value="DUF4615"/>
</dbReference>
<organism evidence="3 4">
    <name type="scientific">Geotrypetes seraphini</name>
    <name type="common">Gaboon caecilian</name>
    <name type="synonym">Caecilia seraphini</name>
    <dbReference type="NCBI Taxonomy" id="260995"/>
    <lineage>
        <taxon>Eukaryota</taxon>
        <taxon>Metazoa</taxon>
        <taxon>Chordata</taxon>
        <taxon>Craniata</taxon>
        <taxon>Vertebrata</taxon>
        <taxon>Euteleostomi</taxon>
        <taxon>Amphibia</taxon>
        <taxon>Gymnophiona</taxon>
        <taxon>Geotrypetes</taxon>
    </lineage>
</organism>
<dbReference type="Pfam" id="PF15393">
    <property type="entry name" value="DUF4615"/>
    <property type="match status" value="2"/>
</dbReference>
<sequence length="481" mass="54633">MEEAPQGTFKDELEWCIRQLERGLLRLNPTPKQVGETQRILKVLQSRKAPFVKKRQLMNRVFGDYRQKISNERQQMEKSAAKAMAVKIQECNSKNSGSVAYRKYSSESTETKGNWFIPSDNDFRFDFFPCDTISEVINIGLENVQGEGDHGQTYADGTASNLVDIGRHIFQNKILNCLTSGSQGSEFAFNFLIPEEESSVLPSNSKDLQMGNALCQVAPLMSPYLNPEVISGNMVPSENSVSQDLGREEGELRQLEMKEKEALNFENTVKNKKAADVPKKKKKKSSQNKKAVEKLEDGEKVKVGSIEHPDKDICPQDEASQLRKEIDWCVEQLELGLQRQKSTPKQVDEALRAIKILKSEKAPLVKKRQVMRGLFGDYRKKMEEERQKQLRLMQAATKSALVTSVKDQTQMSRSRVYRKCTWIAEQGRSSAGFNAPQMQTALPENTTISQLPQDHVLSFDIPRPVSFIFTPSLEPFCFNFF</sequence>
<feature type="region of interest" description="Disordered" evidence="2">
    <location>
        <begin position="263"/>
        <end position="297"/>
    </location>
</feature>
<gene>
    <name evidence="4" type="primary">LOC117369295</name>
</gene>
<dbReference type="InParanoid" id="A0A6P8SKK7"/>
<accession>A0A6P8SKK7</accession>
<evidence type="ECO:0000256" key="1">
    <source>
        <dbReference type="ARBA" id="ARBA00005707"/>
    </source>
</evidence>
<evidence type="ECO:0000313" key="3">
    <source>
        <dbReference type="Proteomes" id="UP000515159"/>
    </source>
</evidence>
<evidence type="ECO:0000256" key="2">
    <source>
        <dbReference type="SAM" id="MobiDB-lite"/>
    </source>
</evidence>
<reference evidence="4" key="1">
    <citation type="submission" date="2025-08" db="UniProtKB">
        <authorList>
            <consortium name="RefSeq"/>
        </authorList>
    </citation>
    <scope>IDENTIFICATION</scope>
</reference>
<dbReference type="OrthoDB" id="20277at2759"/>